<feature type="transmembrane region" description="Helical" evidence="1">
    <location>
        <begin position="6"/>
        <end position="26"/>
    </location>
</feature>
<dbReference type="Pfam" id="PF06966">
    <property type="entry name" value="DUF1295"/>
    <property type="match status" value="1"/>
</dbReference>
<feature type="transmembrane region" description="Helical" evidence="1">
    <location>
        <begin position="57"/>
        <end position="75"/>
    </location>
</feature>
<proteinExistence type="predicted"/>
<keyword evidence="1" id="KW-0472">Membrane</keyword>
<dbReference type="Proteomes" id="UP000542674">
    <property type="component" value="Unassembled WGS sequence"/>
</dbReference>
<dbReference type="PANTHER" id="PTHR32251:SF17">
    <property type="entry name" value="STEROID 5-ALPHA REDUCTASE C-TERMINAL DOMAIN-CONTAINING PROTEIN"/>
    <property type="match status" value="1"/>
</dbReference>
<organism evidence="2 3">
    <name type="scientific">Saccharothrix violaceirubra</name>
    <dbReference type="NCBI Taxonomy" id="413306"/>
    <lineage>
        <taxon>Bacteria</taxon>
        <taxon>Bacillati</taxon>
        <taxon>Actinomycetota</taxon>
        <taxon>Actinomycetes</taxon>
        <taxon>Pseudonocardiales</taxon>
        <taxon>Pseudonocardiaceae</taxon>
        <taxon>Saccharothrix</taxon>
    </lineage>
</organism>
<accession>A0A7W7WUU6</accession>
<evidence type="ECO:0000313" key="2">
    <source>
        <dbReference type="EMBL" id="MBB4964217.1"/>
    </source>
</evidence>
<feature type="transmembrane region" description="Helical" evidence="1">
    <location>
        <begin position="190"/>
        <end position="219"/>
    </location>
</feature>
<keyword evidence="1" id="KW-1133">Transmembrane helix</keyword>
<feature type="transmembrane region" description="Helical" evidence="1">
    <location>
        <begin position="131"/>
        <end position="152"/>
    </location>
</feature>
<keyword evidence="3" id="KW-1185">Reference proteome</keyword>
<dbReference type="PROSITE" id="PS50244">
    <property type="entry name" value="S5A_REDUCTASE"/>
    <property type="match status" value="1"/>
</dbReference>
<dbReference type="RefSeq" id="WP_184667096.1">
    <property type="nucleotide sequence ID" value="NZ_BAABAI010000023.1"/>
</dbReference>
<reference evidence="2 3" key="1">
    <citation type="submission" date="2020-08" db="EMBL/GenBank/DDBJ databases">
        <title>Sequencing the genomes of 1000 actinobacteria strains.</title>
        <authorList>
            <person name="Klenk H.-P."/>
        </authorList>
    </citation>
    <scope>NUCLEOTIDE SEQUENCE [LARGE SCALE GENOMIC DNA]</scope>
    <source>
        <strain evidence="2 3">DSM 45084</strain>
    </source>
</reference>
<name>A0A7W7WUU6_9PSEU</name>
<protein>
    <submittedName>
        <fullName evidence="2">Steroid 5-alpha reductase family enzyme</fullName>
    </submittedName>
</protein>
<comment type="caution">
    <text evidence="2">The sequence shown here is derived from an EMBL/GenBank/DDBJ whole genome shotgun (WGS) entry which is preliminary data.</text>
</comment>
<dbReference type="AlphaFoldDB" id="A0A7W7WUU6"/>
<evidence type="ECO:0000256" key="1">
    <source>
        <dbReference type="SAM" id="Phobius"/>
    </source>
</evidence>
<feature type="transmembrane region" description="Helical" evidence="1">
    <location>
        <begin position="33"/>
        <end position="51"/>
    </location>
</feature>
<dbReference type="EMBL" id="JACHJS010000001">
    <property type="protein sequence ID" value="MBB4964217.1"/>
    <property type="molecule type" value="Genomic_DNA"/>
</dbReference>
<dbReference type="GO" id="GO:0016020">
    <property type="term" value="C:membrane"/>
    <property type="evidence" value="ECO:0007669"/>
    <property type="project" value="TreeGrafter"/>
</dbReference>
<dbReference type="InterPro" id="IPR010721">
    <property type="entry name" value="UstE-like"/>
</dbReference>
<evidence type="ECO:0000313" key="3">
    <source>
        <dbReference type="Proteomes" id="UP000542674"/>
    </source>
</evidence>
<gene>
    <name evidence="2" type="ORF">F4559_001576</name>
</gene>
<sequence length="263" mass="29292">MSFGWTVLWSAVTVFVLITALFGYAVSKRRFDLIDSFWGPGFAVVAVVAFALSDRAWPGLVVVVLTVVWGVRLGWHIHSRNRHKDEDQRYVDMYRRAKGNPVAKMYRVYLLQGAIMVLVSLPVQFAQSRPASGVLFALGVAVWLVGFVFEAVGDAQLARFKADPATKGQVMDRGLWRYTRHPNYFGDACVWWGLFLLACGSWWALALVVSPVVMTFLLAKGSGKPLLEKDIVHRRPGYAEYVARTSGFFPLPPRRRGPGVGGA</sequence>
<keyword evidence="1" id="KW-0812">Transmembrane</keyword>
<dbReference type="PANTHER" id="PTHR32251">
    <property type="entry name" value="3-OXO-5-ALPHA-STEROID 4-DEHYDROGENASE"/>
    <property type="match status" value="1"/>
</dbReference>
<feature type="transmembrane region" description="Helical" evidence="1">
    <location>
        <begin position="106"/>
        <end position="125"/>
    </location>
</feature>
<dbReference type="Gene3D" id="1.20.120.1630">
    <property type="match status" value="1"/>
</dbReference>